<name>A0ABV6AUS5_9DEIO</name>
<dbReference type="RefSeq" id="WP_380006014.1">
    <property type="nucleotide sequence ID" value="NZ_JBHLYR010000013.1"/>
</dbReference>
<evidence type="ECO:0000313" key="2">
    <source>
        <dbReference type="Proteomes" id="UP001589733"/>
    </source>
</evidence>
<protein>
    <submittedName>
        <fullName evidence="1">Uncharacterized protein</fullName>
    </submittedName>
</protein>
<comment type="caution">
    <text evidence="1">The sequence shown here is derived from an EMBL/GenBank/DDBJ whole genome shotgun (WGS) entry which is preliminary data.</text>
</comment>
<accession>A0ABV6AUS5</accession>
<reference evidence="1 2" key="1">
    <citation type="submission" date="2024-09" db="EMBL/GenBank/DDBJ databases">
        <authorList>
            <person name="Sun Q."/>
            <person name="Mori K."/>
        </authorList>
    </citation>
    <scope>NUCLEOTIDE SEQUENCE [LARGE SCALE GENOMIC DNA]</scope>
    <source>
        <strain evidence="1 2">JCM 13503</strain>
    </source>
</reference>
<dbReference type="Proteomes" id="UP001589733">
    <property type="component" value="Unassembled WGS sequence"/>
</dbReference>
<keyword evidence="2" id="KW-1185">Reference proteome</keyword>
<gene>
    <name evidence="1" type="ORF">ACFFLM_04615</name>
</gene>
<proteinExistence type="predicted"/>
<dbReference type="EMBL" id="JBHLYR010000013">
    <property type="protein sequence ID" value="MFB9991262.1"/>
    <property type="molecule type" value="Genomic_DNA"/>
</dbReference>
<organism evidence="1 2">
    <name type="scientific">Deinococcus oregonensis</name>
    <dbReference type="NCBI Taxonomy" id="1805970"/>
    <lineage>
        <taxon>Bacteria</taxon>
        <taxon>Thermotogati</taxon>
        <taxon>Deinococcota</taxon>
        <taxon>Deinococci</taxon>
        <taxon>Deinococcales</taxon>
        <taxon>Deinococcaceae</taxon>
        <taxon>Deinococcus</taxon>
    </lineage>
</organism>
<sequence length="55" mass="6459">MKAQFRAFLNLLLVPAPAEPDLWGQWCYWYDLAPGSAQEREAWRVYMLDSVERVA</sequence>
<evidence type="ECO:0000313" key="1">
    <source>
        <dbReference type="EMBL" id="MFB9991262.1"/>
    </source>
</evidence>